<dbReference type="PANTHER" id="PTHR39569:SF1">
    <property type="entry name" value="INORGANIC TRIPHOSPHATASE"/>
    <property type="match status" value="1"/>
</dbReference>
<dbReference type="PROSITE" id="PS51707">
    <property type="entry name" value="CYTH"/>
    <property type="match status" value="1"/>
</dbReference>
<dbReference type="KEGG" id="vff:VITFI_CDS1714"/>
<dbReference type="PANTHER" id="PTHR39569">
    <property type="entry name" value="INORGANIC TRIPHOSPHATASE"/>
    <property type="match status" value="1"/>
</dbReference>
<dbReference type="EMBL" id="CP022423">
    <property type="protein sequence ID" value="ASM77492.1"/>
    <property type="molecule type" value="Genomic_DNA"/>
</dbReference>
<dbReference type="InterPro" id="IPR023577">
    <property type="entry name" value="CYTH_domain"/>
</dbReference>
<dbReference type="CDD" id="cd07756">
    <property type="entry name" value="CYTH-like_Pase_CHAD"/>
    <property type="match status" value="1"/>
</dbReference>
<dbReference type="AlphaFoldDB" id="A0A221KEM1"/>
<dbReference type="Pfam" id="PF01928">
    <property type="entry name" value="CYTH"/>
    <property type="match status" value="1"/>
</dbReference>
<protein>
    <submittedName>
        <fullName evidence="2">Triphosphatase</fullName>
    </submittedName>
</protein>
<dbReference type="SUPFAM" id="SSF55154">
    <property type="entry name" value="CYTH-like phosphatases"/>
    <property type="match status" value="1"/>
</dbReference>
<accession>A0A221KEM1</accession>
<sequence length="364" mass="38460">MQEIELKCQIPAANLAALRADLQTVGQSPGASLTQQRLQARYFDTPSRHLAHARAALRLRREGDVWVQTLKALSTTPGATHLHRLEHNAEVIDAADGGVPALHLARHLHTPAGEALAAALGVTLEAFEIHAKAGETLGLAQTFETDIHRTQATVMHQGACIELALDEGEVRASGRVLTLCELEMELRSGSVAALIDLAQHWAQAHGLWLDVRSKAERGERLARGEALPVAHPISRPVLPPDGPTPAALRQAVAGVLNPLLALGSVVADPTLTAQLTPEHLRHWHRGLGLLHQALAQAAEPALVGGSGSGPAGLSAAWAESLMLLLAPLDAAGPQDAALWARAARSGRTQQLMLALLGWVASGRD</sequence>
<dbReference type="GO" id="GO:0046872">
    <property type="term" value="F:metal ion binding"/>
    <property type="evidence" value="ECO:0007669"/>
    <property type="project" value="TreeGrafter"/>
</dbReference>
<name>A0A221KEM1_VITFI</name>
<gene>
    <name evidence="2" type="ORF">VITFI_CDS1714</name>
</gene>
<dbReference type="GO" id="GO:0050355">
    <property type="term" value="F:inorganic triphosphate phosphatase activity"/>
    <property type="evidence" value="ECO:0007669"/>
    <property type="project" value="InterPro"/>
</dbReference>
<keyword evidence="3" id="KW-1185">Reference proteome</keyword>
<reference evidence="2 3" key="1">
    <citation type="submission" date="2017-07" db="EMBL/GenBank/DDBJ databases">
        <title>Complete Genome Sequence of the cosmetic ferment Vitreoscilla filiformis (ATCC15551).</title>
        <authorList>
            <person name="Contreras S."/>
            <person name="Sagory-Zalkind P."/>
            <person name="Blanquart H."/>
            <person name="Iltis A."/>
            <person name="Morand S.C."/>
        </authorList>
    </citation>
    <scope>NUCLEOTIDE SEQUENCE [LARGE SCALE GENOMIC DNA]</scope>
    <source>
        <strain evidence="2 3">ATCC 15551</strain>
    </source>
</reference>
<dbReference type="Proteomes" id="UP000199729">
    <property type="component" value="Chromosome"/>
</dbReference>
<proteinExistence type="predicted"/>
<evidence type="ECO:0000313" key="2">
    <source>
        <dbReference type="EMBL" id="ASM77492.1"/>
    </source>
</evidence>
<evidence type="ECO:0000259" key="1">
    <source>
        <dbReference type="PROSITE" id="PS51707"/>
    </source>
</evidence>
<dbReference type="InterPro" id="IPR033469">
    <property type="entry name" value="CYTH-like_dom_sf"/>
</dbReference>
<dbReference type="InterPro" id="IPR039013">
    <property type="entry name" value="YgiF"/>
</dbReference>
<dbReference type="SMART" id="SM01118">
    <property type="entry name" value="CYTH"/>
    <property type="match status" value="1"/>
</dbReference>
<organism evidence="2 3">
    <name type="scientific">Vitreoscilla filiformis</name>
    <dbReference type="NCBI Taxonomy" id="63"/>
    <lineage>
        <taxon>Bacteria</taxon>
        <taxon>Pseudomonadati</taxon>
        <taxon>Pseudomonadota</taxon>
        <taxon>Betaproteobacteria</taxon>
        <taxon>Neisseriales</taxon>
        <taxon>Neisseriaceae</taxon>
        <taxon>Vitreoscilla</taxon>
    </lineage>
</organism>
<evidence type="ECO:0000313" key="3">
    <source>
        <dbReference type="Proteomes" id="UP000199729"/>
    </source>
</evidence>
<feature type="domain" description="CYTH" evidence="1">
    <location>
        <begin position="1"/>
        <end position="225"/>
    </location>
</feature>
<dbReference type="Gene3D" id="2.40.320.10">
    <property type="entry name" value="Hypothetical Protein Pfu-838710-001"/>
    <property type="match status" value="1"/>
</dbReference>